<dbReference type="RefSeq" id="WP_123928471.1">
    <property type="nucleotide sequence ID" value="NZ_JBPSDP010000005.1"/>
</dbReference>
<dbReference type="OrthoDB" id="3727774at2"/>
<dbReference type="InterPro" id="IPR014447">
    <property type="entry name" value="VapB-like_prob"/>
</dbReference>
<dbReference type="Pfam" id="PF23719">
    <property type="entry name" value="VapB"/>
    <property type="match status" value="1"/>
</dbReference>
<evidence type="ECO:0000313" key="3">
    <source>
        <dbReference type="Proteomes" id="UP000267536"/>
    </source>
</evidence>
<feature type="region of interest" description="Disordered" evidence="1">
    <location>
        <begin position="105"/>
        <end position="153"/>
    </location>
</feature>
<evidence type="ECO:0000256" key="1">
    <source>
        <dbReference type="SAM" id="MobiDB-lite"/>
    </source>
</evidence>
<sequence length="153" mass="17043">MIFKGVREGKPYPDHALTHRGWAKIPPRQFRLDELITVTTVLALDKLLSEDSTFYGDLFSHVVRYDGNLFLEDGLHRAVRSALRNRTVIHARMLDLDALDLRPGAPPLDEQLGTESDELPAIGATPPFGESPAGGAHRRAARSTGWTPPPQRW</sequence>
<dbReference type="EMBL" id="RKMH01000006">
    <property type="protein sequence ID" value="RPA62181.1"/>
    <property type="molecule type" value="Genomic_DNA"/>
</dbReference>
<dbReference type="Proteomes" id="UP000267536">
    <property type="component" value="Unassembled WGS sequence"/>
</dbReference>
<comment type="caution">
    <text evidence="2">The sequence shown here is derived from an EMBL/GenBank/DDBJ whole genome shotgun (WGS) entry which is preliminary data.</text>
</comment>
<keyword evidence="3" id="KW-1185">Reference proteome</keyword>
<proteinExistence type="predicted"/>
<reference evidence="2 3" key="1">
    <citation type="submission" date="2018-11" db="EMBL/GenBank/DDBJ databases">
        <title>Draft genome sequence of Gordonia sp. RS15-1S isolated from rice stems.</title>
        <authorList>
            <person name="Muangham S."/>
        </authorList>
    </citation>
    <scope>NUCLEOTIDE SEQUENCE [LARGE SCALE GENOMIC DNA]</scope>
    <source>
        <strain evidence="2 3">RS15-1S</strain>
    </source>
</reference>
<protein>
    <submittedName>
        <fullName evidence="2">Type II toxin-antitoxin system VapB family antitoxin</fullName>
    </submittedName>
</protein>
<name>A0A3N4GSW8_9ACTN</name>
<gene>
    <name evidence="2" type="ORF">EF294_09150</name>
</gene>
<dbReference type="AlphaFoldDB" id="A0A3N4GSW8"/>
<organism evidence="2 3">
    <name type="scientific">Gordonia oryzae</name>
    <dbReference type="NCBI Taxonomy" id="2487349"/>
    <lineage>
        <taxon>Bacteria</taxon>
        <taxon>Bacillati</taxon>
        <taxon>Actinomycetota</taxon>
        <taxon>Actinomycetes</taxon>
        <taxon>Mycobacteriales</taxon>
        <taxon>Gordoniaceae</taxon>
        <taxon>Gordonia</taxon>
    </lineage>
</organism>
<accession>A0A3N4GSW8</accession>
<evidence type="ECO:0000313" key="2">
    <source>
        <dbReference type="EMBL" id="RPA62181.1"/>
    </source>
</evidence>